<dbReference type="EMBL" id="KK852879">
    <property type="protein sequence ID" value="KDR14443.1"/>
    <property type="molecule type" value="Genomic_DNA"/>
</dbReference>
<sequence length="312" mass="34884">MEVLWGQAALLVQVAWLLAVSVCSSPAPWERANASGGLFEGLSPQDYGLRPGNPLDELPPPDLIESPNKMLDPKPHDLNATALRAMLGRSFDSLFMSITRPRHSNRNQSTSSSSDLVEFPFRRNKRGRLVPVGEMPHSLREMNFRYIRLPDGSRLRTRISAKLKKKLQQFLWAFTACPIVYRWKDLGIRFWPRYLKEGHCPAGKTSCSIPPGMKCRPAAKAHKTLLRWHCAQYPHHHHHNSGSNSANHHRNLLYSSSSTLSATVNPTVADSGMLGLSNSGSAHKQHCHWIKVEYPIVTQCSCSCPTNGSSYS</sequence>
<dbReference type="OMA" id="CAWIRVH"/>
<feature type="signal peptide" evidence="6">
    <location>
        <begin position="1"/>
        <end position="26"/>
    </location>
</feature>
<dbReference type="Proteomes" id="UP000027135">
    <property type="component" value="Unassembled WGS sequence"/>
</dbReference>
<keyword evidence="5 6" id="KW-0732">Signal</keyword>
<dbReference type="GO" id="GO:0005615">
    <property type="term" value="C:extracellular space"/>
    <property type="evidence" value="ECO:0007669"/>
    <property type="project" value="TreeGrafter"/>
</dbReference>
<dbReference type="InterPro" id="IPR029034">
    <property type="entry name" value="Cystine-knot_cytokine"/>
</dbReference>
<accession>A0A067QVZ0</accession>
<gene>
    <name evidence="7" type="ORF">L798_11612</name>
</gene>
<evidence type="ECO:0000313" key="7">
    <source>
        <dbReference type="EMBL" id="KDR14443.1"/>
    </source>
</evidence>
<evidence type="ECO:0000313" key="8">
    <source>
        <dbReference type="Proteomes" id="UP000027135"/>
    </source>
</evidence>
<organism evidence="7 8">
    <name type="scientific">Zootermopsis nevadensis</name>
    <name type="common">Dampwood termite</name>
    <dbReference type="NCBI Taxonomy" id="136037"/>
    <lineage>
        <taxon>Eukaryota</taxon>
        <taxon>Metazoa</taxon>
        <taxon>Ecdysozoa</taxon>
        <taxon>Arthropoda</taxon>
        <taxon>Hexapoda</taxon>
        <taxon>Insecta</taxon>
        <taxon>Pterygota</taxon>
        <taxon>Neoptera</taxon>
        <taxon>Polyneoptera</taxon>
        <taxon>Dictyoptera</taxon>
        <taxon>Blattodea</taxon>
        <taxon>Blattoidea</taxon>
        <taxon>Termitoidae</taxon>
        <taxon>Termopsidae</taxon>
        <taxon>Zootermopsis</taxon>
    </lineage>
</organism>
<evidence type="ECO:0000256" key="3">
    <source>
        <dbReference type="ARBA" id="ARBA00022473"/>
    </source>
</evidence>
<dbReference type="SUPFAM" id="SSF57501">
    <property type="entry name" value="Cystine-knot cytokines"/>
    <property type="match status" value="1"/>
</dbReference>
<dbReference type="Pfam" id="PF05806">
    <property type="entry name" value="Noggin"/>
    <property type="match status" value="1"/>
</dbReference>
<feature type="chain" id="PRO_5001644409" evidence="6">
    <location>
        <begin position="27"/>
        <end position="312"/>
    </location>
</feature>
<dbReference type="Gene3D" id="2.10.90.10">
    <property type="entry name" value="Cystine-knot cytokines"/>
    <property type="match status" value="1"/>
</dbReference>
<keyword evidence="8" id="KW-1185">Reference proteome</keyword>
<evidence type="ECO:0000256" key="6">
    <source>
        <dbReference type="SAM" id="SignalP"/>
    </source>
</evidence>
<evidence type="ECO:0000256" key="2">
    <source>
        <dbReference type="ARBA" id="ARBA00007480"/>
    </source>
</evidence>
<protein>
    <submittedName>
        <fullName evidence="7">Noggin-3</fullName>
    </submittedName>
</protein>
<comment type="subcellular location">
    <subcellularLocation>
        <location evidence="1">Secreted</location>
    </subcellularLocation>
</comment>
<dbReference type="PANTHER" id="PTHR10494">
    <property type="entry name" value="BONE MORPHOGENETIC PROTEIN INHIBITOR, NOGGIN"/>
    <property type="match status" value="1"/>
</dbReference>
<name>A0A067QVZ0_ZOONE</name>
<dbReference type="GO" id="GO:0045596">
    <property type="term" value="P:negative regulation of cell differentiation"/>
    <property type="evidence" value="ECO:0007669"/>
    <property type="project" value="InterPro"/>
</dbReference>
<evidence type="ECO:0000256" key="4">
    <source>
        <dbReference type="ARBA" id="ARBA00022525"/>
    </source>
</evidence>
<dbReference type="AlphaFoldDB" id="A0A067QVZ0"/>
<dbReference type="GO" id="GO:0030514">
    <property type="term" value="P:negative regulation of BMP signaling pathway"/>
    <property type="evidence" value="ECO:0007669"/>
    <property type="project" value="InterPro"/>
</dbReference>
<dbReference type="InParanoid" id="A0A067QVZ0"/>
<dbReference type="eggNOG" id="KOG4485">
    <property type="taxonomic scope" value="Eukaryota"/>
</dbReference>
<dbReference type="Gene3D" id="1.10.287.520">
    <property type="entry name" value="Helix hairpin bin"/>
    <property type="match status" value="1"/>
</dbReference>
<dbReference type="InterPro" id="IPR008717">
    <property type="entry name" value="Noggin"/>
</dbReference>
<evidence type="ECO:0000256" key="1">
    <source>
        <dbReference type="ARBA" id="ARBA00004613"/>
    </source>
</evidence>
<reference evidence="7 8" key="1">
    <citation type="journal article" date="2014" name="Nat. Commun.">
        <title>Molecular traces of alternative social organization in a termite genome.</title>
        <authorList>
            <person name="Terrapon N."/>
            <person name="Li C."/>
            <person name="Robertson H.M."/>
            <person name="Ji L."/>
            <person name="Meng X."/>
            <person name="Booth W."/>
            <person name="Chen Z."/>
            <person name="Childers C.P."/>
            <person name="Glastad K.M."/>
            <person name="Gokhale K."/>
            <person name="Gowin J."/>
            <person name="Gronenberg W."/>
            <person name="Hermansen R.A."/>
            <person name="Hu H."/>
            <person name="Hunt B.G."/>
            <person name="Huylmans A.K."/>
            <person name="Khalil S.M."/>
            <person name="Mitchell R.D."/>
            <person name="Munoz-Torres M.C."/>
            <person name="Mustard J.A."/>
            <person name="Pan H."/>
            <person name="Reese J.T."/>
            <person name="Scharf M.E."/>
            <person name="Sun F."/>
            <person name="Vogel H."/>
            <person name="Xiao J."/>
            <person name="Yang W."/>
            <person name="Yang Z."/>
            <person name="Yang Z."/>
            <person name="Zhou J."/>
            <person name="Zhu J."/>
            <person name="Brent C.S."/>
            <person name="Elsik C.G."/>
            <person name="Goodisman M.A."/>
            <person name="Liberles D.A."/>
            <person name="Roe R.M."/>
            <person name="Vargo E.L."/>
            <person name="Vilcinskas A."/>
            <person name="Wang J."/>
            <person name="Bornberg-Bauer E."/>
            <person name="Korb J."/>
            <person name="Zhang G."/>
            <person name="Liebig J."/>
        </authorList>
    </citation>
    <scope>NUCLEOTIDE SEQUENCE [LARGE SCALE GENOMIC DNA]</scope>
    <source>
        <tissue evidence="7">Whole organism</tissue>
    </source>
</reference>
<comment type="similarity">
    <text evidence="2">Belongs to the noggin family.</text>
</comment>
<keyword evidence="4" id="KW-0964">Secreted</keyword>
<evidence type="ECO:0000256" key="5">
    <source>
        <dbReference type="ARBA" id="ARBA00022729"/>
    </source>
</evidence>
<dbReference type="PANTHER" id="PTHR10494:SF6">
    <property type="entry name" value="NOGGIN"/>
    <property type="match status" value="1"/>
</dbReference>
<proteinExistence type="inferred from homology"/>
<dbReference type="STRING" id="136037.A0A067QVZ0"/>
<dbReference type="GO" id="GO:0009953">
    <property type="term" value="P:dorsal/ventral pattern formation"/>
    <property type="evidence" value="ECO:0007669"/>
    <property type="project" value="TreeGrafter"/>
</dbReference>
<keyword evidence="3" id="KW-0217">Developmental protein</keyword>